<feature type="transmembrane region" description="Helical" evidence="7">
    <location>
        <begin position="549"/>
        <end position="572"/>
    </location>
</feature>
<dbReference type="InterPro" id="IPR002668">
    <property type="entry name" value="CNT_N_dom"/>
</dbReference>
<dbReference type="PANTHER" id="PTHR10590:SF4">
    <property type="entry name" value="SOLUTE CARRIER FAMILY 28 MEMBER 3"/>
    <property type="match status" value="1"/>
</dbReference>
<evidence type="ECO:0000313" key="13">
    <source>
        <dbReference type="RefSeq" id="XP_065648983.1"/>
    </source>
</evidence>
<evidence type="ECO:0000313" key="14">
    <source>
        <dbReference type="RefSeq" id="XP_065648995.1"/>
    </source>
</evidence>
<dbReference type="PANTHER" id="PTHR10590">
    <property type="entry name" value="SODIUM/NUCLEOSIDE COTRANSPORTER"/>
    <property type="match status" value="1"/>
</dbReference>
<dbReference type="RefSeq" id="XP_065648983.1">
    <property type="nucleotide sequence ID" value="XM_065792911.1"/>
</dbReference>
<feature type="transmembrane region" description="Helical" evidence="7">
    <location>
        <begin position="95"/>
        <end position="116"/>
    </location>
</feature>
<dbReference type="RefSeq" id="XP_065648995.1">
    <property type="nucleotide sequence ID" value="XM_065792923.1"/>
</dbReference>
<reference evidence="13 14" key="1">
    <citation type="submission" date="2025-05" db="UniProtKB">
        <authorList>
            <consortium name="RefSeq"/>
        </authorList>
    </citation>
    <scope>IDENTIFICATION</scope>
</reference>
<accession>A0ABM4BIV9</accession>
<name>A0ABM4BIV9_HYDVU</name>
<comment type="similarity">
    <text evidence="2 7">Belongs to the concentrative nucleoside transporter (CNT) (TC 2.A.41) family.</text>
</comment>
<feature type="transmembrane region" description="Helical" evidence="7">
    <location>
        <begin position="248"/>
        <end position="270"/>
    </location>
</feature>
<keyword evidence="4 7" id="KW-0812">Transmembrane</keyword>
<evidence type="ECO:0000256" key="4">
    <source>
        <dbReference type="ARBA" id="ARBA00022692"/>
    </source>
</evidence>
<feature type="transmembrane region" description="Helical" evidence="7">
    <location>
        <begin position="63"/>
        <end position="83"/>
    </location>
</feature>
<dbReference type="InterPro" id="IPR011642">
    <property type="entry name" value="Gate_dom"/>
</dbReference>
<evidence type="ECO:0000259" key="11">
    <source>
        <dbReference type="Pfam" id="PF07670"/>
    </source>
</evidence>
<feature type="transmembrane region" description="Helical" evidence="7">
    <location>
        <begin position="162"/>
        <end position="181"/>
    </location>
</feature>
<dbReference type="NCBIfam" id="TIGR00804">
    <property type="entry name" value="nupC"/>
    <property type="match status" value="1"/>
</dbReference>
<dbReference type="Pfam" id="PF07670">
    <property type="entry name" value="Gate"/>
    <property type="match status" value="1"/>
</dbReference>
<organism evidence="12 13">
    <name type="scientific">Hydra vulgaris</name>
    <name type="common">Hydra</name>
    <name type="synonym">Hydra attenuata</name>
    <dbReference type="NCBI Taxonomy" id="6087"/>
    <lineage>
        <taxon>Eukaryota</taxon>
        <taxon>Metazoa</taxon>
        <taxon>Cnidaria</taxon>
        <taxon>Hydrozoa</taxon>
        <taxon>Hydroidolina</taxon>
        <taxon>Anthoathecata</taxon>
        <taxon>Aplanulata</taxon>
        <taxon>Hydridae</taxon>
        <taxon>Hydra</taxon>
    </lineage>
</organism>
<feature type="domain" description="Nucleoside transporter/FeoB GTPase Gate" evidence="11">
    <location>
        <begin position="250"/>
        <end position="348"/>
    </location>
</feature>
<keyword evidence="6 7" id="KW-0472">Membrane</keyword>
<feature type="domain" description="Concentrative nucleoside transporter N-terminal" evidence="9">
    <location>
        <begin position="169"/>
        <end position="241"/>
    </location>
</feature>
<feature type="domain" description="Concentrative nucleoside transporter C-terminal" evidence="10">
    <location>
        <begin position="353"/>
        <end position="569"/>
    </location>
</feature>
<feature type="transmembrane region" description="Helical" evidence="7">
    <location>
        <begin position="137"/>
        <end position="156"/>
    </location>
</feature>
<keyword evidence="7" id="KW-0813">Transport</keyword>
<protein>
    <recommendedName>
        <fullName evidence="7">Sodium/nucleoside cotransporter</fullName>
    </recommendedName>
</protein>
<dbReference type="InterPro" id="IPR018270">
    <property type="entry name" value="C_nuclsd_transpt_met_bac"/>
</dbReference>
<evidence type="ECO:0000256" key="8">
    <source>
        <dbReference type="SAM" id="MobiDB-lite"/>
    </source>
</evidence>
<evidence type="ECO:0000256" key="5">
    <source>
        <dbReference type="ARBA" id="ARBA00022989"/>
    </source>
</evidence>
<keyword evidence="3" id="KW-1003">Cell membrane</keyword>
<dbReference type="Proteomes" id="UP001652625">
    <property type="component" value="Chromosome 03"/>
</dbReference>
<comment type="subcellular location">
    <subcellularLocation>
        <location evidence="1">Cell membrane</location>
        <topology evidence="1">Multi-pass membrane protein</topology>
    </subcellularLocation>
</comment>
<keyword evidence="5 7" id="KW-1133">Transmembrane helix</keyword>
<evidence type="ECO:0000256" key="1">
    <source>
        <dbReference type="ARBA" id="ARBA00004651"/>
    </source>
</evidence>
<dbReference type="InterPro" id="IPR011657">
    <property type="entry name" value="CNT_C_dom"/>
</dbReference>
<sequence>MTENSLHTFELDSLSPKSSHESKSQDKIKSLTKKTLRGPLAPINNICNAVENKIKNFCKKHTILIQQILLVLSLTAYIVYFIVALIKNPNKVTDLIYISAFFFVCLIYWIFKKLFGRKISSSILKPMHNAIVPQWKYIKWISITAFLGFVIFWISWDTAKQPERLISLAGLIVYLLIGFLFSKHRDQIKWRPVFWGLSLQFLFGLFILRTSVGYFIFKWLGDRVSIFLNFSRAGSEFLFSKEHMEKHFFVFVVLPVVVYFSAITYVLYYLEWIQIVIKKIAWVLQISMGTSPAESVNAAGNIFLGQTEAPLLIRPFLENMTESELHCVMTGGFATIAGSVLGAYISFGIPASHLLSASVMSAPAAISMAKLLYPEVEECYWKNADEVEIEQTNEHNLFEAIATGASMSIGLVANISVMLIAFLSLLRFVNALLGWLGSNVDVQDFSFEFICSYIFMPFAYIMGVSWNDSFAVAKLLGIKTFLNEFIAYQQLSTLISNRILNASAEKLSQRSEVIATYALCGFANFGSMGIQLGGLSCLIPSKKQCLAKLVFRALVSGTLACFMTACIAGMLYDDQKYDSNITPTSARNLTINIFNISQSL</sequence>
<feature type="transmembrane region" description="Helical" evidence="7">
    <location>
        <begin position="193"/>
        <end position="217"/>
    </location>
</feature>
<dbReference type="InterPro" id="IPR008276">
    <property type="entry name" value="C_nuclsd_transpt"/>
</dbReference>
<evidence type="ECO:0000256" key="7">
    <source>
        <dbReference type="RuleBase" id="RU362018"/>
    </source>
</evidence>
<dbReference type="Pfam" id="PF01773">
    <property type="entry name" value="Nucleos_tra2_N"/>
    <property type="match status" value="1"/>
</dbReference>
<evidence type="ECO:0000256" key="6">
    <source>
        <dbReference type="ARBA" id="ARBA00023136"/>
    </source>
</evidence>
<feature type="region of interest" description="Disordered" evidence="8">
    <location>
        <begin position="1"/>
        <end position="25"/>
    </location>
</feature>
<feature type="transmembrane region" description="Helical" evidence="7">
    <location>
        <begin position="445"/>
        <end position="466"/>
    </location>
</feature>
<proteinExistence type="inferred from homology"/>
<gene>
    <name evidence="13" type="primary">LOC100207843</name>
    <name evidence="14" type="synonym">LOC136078086</name>
</gene>
<dbReference type="GeneID" id="100207843"/>
<evidence type="ECO:0000259" key="10">
    <source>
        <dbReference type="Pfam" id="PF07662"/>
    </source>
</evidence>
<evidence type="ECO:0000256" key="2">
    <source>
        <dbReference type="ARBA" id="ARBA00009033"/>
    </source>
</evidence>
<feature type="transmembrane region" description="Helical" evidence="7">
    <location>
        <begin position="411"/>
        <end position="433"/>
    </location>
</feature>
<evidence type="ECO:0000259" key="9">
    <source>
        <dbReference type="Pfam" id="PF01773"/>
    </source>
</evidence>
<evidence type="ECO:0000313" key="12">
    <source>
        <dbReference type="Proteomes" id="UP001652625"/>
    </source>
</evidence>
<dbReference type="Pfam" id="PF07662">
    <property type="entry name" value="Nucleos_tra2_C"/>
    <property type="match status" value="1"/>
</dbReference>
<keyword evidence="12" id="KW-1185">Reference proteome</keyword>
<evidence type="ECO:0000256" key="3">
    <source>
        <dbReference type="ARBA" id="ARBA00022475"/>
    </source>
</evidence>